<dbReference type="Proteomes" id="UP001073227">
    <property type="component" value="Unassembled WGS sequence"/>
</dbReference>
<gene>
    <name evidence="5" type="ORF">OEG84_09680</name>
</gene>
<evidence type="ECO:0000313" key="5">
    <source>
        <dbReference type="EMBL" id="MCY0147971.1"/>
    </source>
</evidence>
<keyword evidence="3" id="KW-0808">Transferase</keyword>
<dbReference type="Pfam" id="PF00534">
    <property type="entry name" value="Glycos_transf_1"/>
    <property type="match status" value="1"/>
</dbReference>
<evidence type="ECO:0000256" key="2">
    <source>
        <dbReference type="ARBA" id="ARBA00022676"/>
    </source>
</evidence>
<evidence type="ECO:0000256" key="1">
    <source>
        <dbReference type="ARBA" id="ARBA00009481"/>
    </source>
</evidence>
<keyword evidence="2" id="KW-0328">Glycosyltransferase</keyword>
<dbReference type="EMBL" id="JAOVZR010000001">
    <property type="protein sequence ID" value="MCY0147971.1"/>
    <property type="molecule type" value="Genomic_DNA"/>
</dbReference>
<dbReference type="PANTHER" id="PTHR12526">
    <property type="entry name" value="GLYCOSYLTRANSFERASE"/>
    <property type="match status" value="1"/>
</dbReference>
<dbReference type="PANTHER" id="PTHR12526:SF640">
    <property type="entry name" value="COLANIC ACID BIOSYNTHESIS GLYCOSYLTRANSFERASE WCAL-RELATED"/>
    <property type="match status" value="1"/>
</dbReference>
<dbReference type="RefSeq" id="WP_267653559.1">
    <property type="nucleotide sequence ID" value="NZ_JAOVZR010000001.1"/>
</dbReference>
<protein>
    <submittedName>
        <fullName evidence="5">Glycosyltransferase family 4 protein</fullName>
    </submittedName>
</protein>
<dbReference type="InterPro" id="IPR001296">
    <property type="entry name" value="Glyco_trans_1"/>
</dbReference>
<organism evidence="5 6">
    <name type="scientific">Hoeflea algicola</name>
    <dbReference type="NCBI Taxonomy" id="2983763"/>
    <lineage>
        <taxon>Bacteria</taxon>
        <taxon>Pseudomonadati</taxon>
        <taxon>Pseudomonadota</taxon>
        <taxon>Alphaproteobacteria</taxon>
        <taxon>Hyphomicrobiales</taxon>
        <taxon>Rhizobiaceae</taxon>
        <taxon>Hoeflea</taxon>
    </lineage>
</organism>
<proteinExistence type="inferred from homology"/>
<comment type="caution">
    <text evidence="5">The sequence shown here is derived from an EMBL/GenBank/DDBJ whole genome shotgun (WGS) entry which is preliminary data.</text>
</comment>
<comment type="similarity">
    <text evidence="1">Belongs to the glycosyltransferase group 1 family. Glycosyltransferase 4 subfamily.</text>
</comment>
<evidence type="ECO:0000259" key="4">
    <source>
        <dbReference type="Pfam" id="PF00534"/>
    </source>
</evidence>
<feature type="domain" description="Glycosyl transferase family 1" evidence="4">
    <location>
        <begin position="182"/>
        <end position="338"/>
    </location>
</feature>
<evidence type="ECO:0000256" key="3">
    <source>
        <dbReference type="ARBA" id="ARBA00022679"/>
    </source>
</evidence>
<evidence type="ECO:0000313" key="6">
    <source>
        <dbReference type="Proteomes" id="UP001073227"/>
    </source>
</evidence>
<dbReference type="SUPFAM" id="SSF53756">
    <property type="entry name" value="UDP-Glycosyltransferase/glycogen phosphorylase"/>
    <property type="match status" value="1"/>
</dbReference>
<accession>A0ABT3Z867</accession>
<dbReference type="CDD" id="cd03801">
    <property type="entry name" value="GT4_PimA-like"/>
    <property type="match status" value="1"/>
</dbReference>
<reference evidence="5" key="1">
    <citation type="submission" date="2022-10" db="EMBL/GenBank/DDBJ databases">
        <title>Hoeflea sp. G2-23, isolated from marine algae.</title>
        <authorList>
            <person name="Kristyanto S."/>
            <person name="Kim J.M."/>
            <person name="Jeon C.O."/>
        </authorList>
    </citation>
    <scope>NUCLEOTIDE SEQUENCE</scope>
    <source>
        <strain evidence="5">G2-23</strain>
    </source>
</reference>
<sequence>MSNNDPANGLGHPNAAGGRLPVFVLNMHRNFTGVSATAAAVVRQQLDRYDVKLVGGPLPGCPEPLSWRHALMLSRAPPPGRPFHIWHVRRNPEMRAGIFGRDVLRLPVRLVFTSSAQRRHSLIPRWLISRMDAIIATTDEAARFVGNVRAVVPHGVDVERFHPATSRDQAWAASGYPGTAGIATIGRIREEKGTDRFVTTMIAALPRLPGHTALVIGKAAPEHVGFLARLRQQVADAGLSERILFPGEIDAEAMPGLVRGLSLLVALPRYEGYGVTPLEAMASGVPFVASNAGWFEAFSDSGAAGLVVPDGAPQVAADRAVEILSDTARHQAMALAARATAVDQFSVAAEAEAINKVYEDLWQQA</sequence>
<dbReference type="Gene3D" id="3.40.50.2000">
    <property type="entry name" value="Glycogen Phosphorylase B"/>
    <property type="match status" value="1"/>
</dbReference>
<name>A0ABT3Z867_9HYPH</name>
<keyword evidence="6" id="KW-1185">Reference proteome</keyword>